<sequence>MSIGNFLVRAAKAPLGVFRRRDDRRGESKHWSHERSPEILHSRLMPAATYSPWLADAGFTAAYQRIKKFTLVDIYRCYELWELAKQSVRVDGAIVEVGVWRGGTGCLLALAAPEKRVYLADTFAGVVNASAHDTRYAGREHADTSEDLVQGLLDSAGLKNARLLKGRFPDETAAMVEGRVALLHVDVDVYESARATVEWAMPRLLPGAAIVFDDYGFYGCEGVTRLVNELRGQLPGFWFLYNLNGHAVLMRTAGTHPET</sequence>
<dbReference type="Proteomes" id="UP000239735">
    <property type="component" value="Unassembled WGS sequence"/>
</dbReference>
<keyword evidence="1" id="KW-0808">Transferase</keyword>
<dbReference type="SUPFAM" id="SSF53335">
    <property type="entry name" value="S-adenosyl-L-methionine-dependent methyltransferases"/>
    <property type="match status" value="1"/>
</dbReference>
<organism evidence="1 2">
    <name type="scientific">Candidatus Sulfuritelmatomonas gaucii</name>
    <dbReference type="NCBI Taxonomy" id="2043161"/>
    <lineage>
        <taxon>Bacteria</taxon>
        <taxon>Pseudomonadati</taxon>
        <taxon>Acidobacteriota</taxon>
        <taxon>Terriglobia</taxon>
        <taxon>Terriglobales</taxon>
        <taxon>Acidobacteriaceae</taxon>
        <taxon>Candidatus Sulfuritelmatomonas</taxon>
    </lineage>
</organism>
<dbReference type="AlphaFoldDB" id="A0A2N9L347"/>
<gene>
    <name evidence="1" type="ORF">SBA5_110068</name>
</gene>
<reference evidence="2" key="1">
    <citation type="submission" date="2018-02" db="EMBL/GenBank/DDBJ databases">
        <authorList>
            <person name="Hausmann B."/>
        </authorList>
    </citation>
    <scope>NUCLEOTIDE SEQUENCE [LARGE SCALE GENOMIC DNA]</scope>
    <source>
        <strain evidence="2">Peat soil MAG SbA5</strain>
    </source>
</reference>
<keyword evidence="1" id="KW-0489">Methyltransferase</keyword>
<dbReference type="GO" id="GO:0008168">
    <property type="term" value="F:methyltransferase activity"/>
    <property type="evidence" value="ECO:0007669"/>
    <property type="project" value="UniProtKB-KW"/>
</dbReference>
<name>A0A2N9L347_9BACT</name>
<dbReference type="InterPro" id="IPR029063">
    <property type="entry name" value="SAM-dependent_MTases_sf"/>
</dbReference>
<protein>
    <submittedName>
        <fullName evidence="1">Macrocin-O-methyltransferase family protein</fullName>
    </submittedName>
</protein>
<evidence type="ECO:0000313" key="2">
    <source>
        <dbReference type="Proteomes" id="UP000239735"/>
    </source>
</evidence>
<dbReference type="GO" id="GO:0032259">
    <property type="term" value="P:methylation"/>
    <property type="evidence" value="ECO:0007669"/>
    <property type="project" value="UniProtKB-KW"/>
</dbReference>
<proteinExistence type="predicted"/>
<dbReference type="Gene3D" id="3.40.50.150">
    <property type="entry name" value="Vaccinia Virus protein VP39"/>
    <property type="match status" value="1"/>
</dbReference>
<dbReference type="PANTHER" id="PTHR40036">
    <property type="entry name" value="MACROCIN O-METHYLTRANSFERASE"/>
    <property type="match status" value="1"/>
</dbReference>
<dbReference type="EMBL" id="OKRB01000013">
    <property type="protein sequence ID" value="SPE17708.1"/>
    <property type="molecule type" value="Genomic_DNA"/>
</dbReference>
<dbReference type="InterPro" id="IPR008884">
    <property type="entry name" value="TylF_MeTrfase"/>
</dbReference>
<dbReference type="PANTHER" id="PTHR40036:SF1">
    <property type="entry name" value="MACROCIN O-METHYLTRANSFERASE"/>
    <property type="match status" value="1"/>
</dbReference>
<dbReference type="Pfam" id="PF05711">
    <property type="entry name" value="TylF"/>
    <property type="match status" value="1"/>
</dbReference>
<accession>A0A2N9L347</accession>
<evidence type="ECO:0000313" key="1">
    <source>
        <dbReference type="EMBL" id="SPE17708.1"/>
    </source>
</evidence>